<dbReference type="Pfam" id="PF04102">
    <property type="entry name" value="SlyX"/>
    <property type="match status" value="1"/>
</dbReference>
<dbReference type="RefSeq" id="WP_027317423.1">
    <property type="nucleotide sequence ID" value="NZ_JACIDC010000003.1"/>
</dbReference>
<reference evidence="3 4" key="1">
    <citation type="submission" date="2020-08" db="EMBL/GenBank/DDBJ databases">
        <title>Genomic Encyclopedia of Type Strains, Phase IV (KMG-IV): sequencing the most valuable type-strain genomes for metagenomic binning, comparative biology and taxonomic classification.</title>
        <authorList>
            <person name="Goeker M."/>
        </authorList>
    </citation>
    <scope>NUCLEOTIDE SEQUENCE [LARGE SCALE GENOMIC DNA]</scope>
    <source>
        <strain evidence="3 4">DSM 15743</strain>
    </source>
</reference>
<dbReference type="InterPro" id="IPR007236">
    <property type="entry name" value="SlyX"/>
</dbReference>
<keyword evidence="4" id="KW-1185">Reference proteome</keyword>
<protein>
    <recommendedName>
        <fullName evidence="1">Protein SlyX homolog</fullName>
    </recommendedName>
</protein>
<organism evidence="3 4">
    <name type="scientific">Microvirga flocculans</name>
    <dbReference type="NCBI Taxonomy" id="217168"/>
    <lineage>
        <taxon>Bacteria</taxon>
        <taxon>Pseudomonadati</taxon>
        <taxon>Pseudomonadota</taxon>
        <taxon>Alphaproteobacteria</taxon>
        <taxon>Hyphomicrobiales</taxon>
        <taxon>Methylobacteriaceae</taxon>
        <taxon>Microvirga</taxon>
    </lineage>
</organism>
<dbReference type="Gene3D" id="1.20.5.300">
    <property type="match status" value="1"/>
</dbReference>
<evidence type="ECO:0000256" key="2">
    <source>
        <dbReference type="SAM" id="MobiDB-lite"/>
    </source>
</evidence>
<evidence type="ECO:0000256" key="1">
    <source>
        <dbReference type="HAMAP-Rule" id="MF_00715"/>
    </source>
</evidence>
<proteinExistence type="inferred from homology"/>
<dbReference type="Proteomes" id="UP000519439">
    <property type="component" value="Unassembled WGS sequence"/>
</dbReference>
<name>A0A7W6N7B8_9HYPH</name>
<evidence type="ECO:0000313" key="3">
    <source>
        <dbReference type="EMBL" id="MBB4039466.1"/>
    </source>
</evidence>
<evidence type="ECO:0000313" key="4">
    <source>
        <dbReference type="Proteomes" id="UP000519439"/>
    </source>
</evidence>
<comment type="caution">
    <text evidence="3">The sequence shown here is derived from an EMBL/GenBank/DDBJ whole genome shotgun (WGS) entry which is preliminary data.</text>
</comment>
<feature type="region of interest" description="Disordered" evidence="2">
    <location>
        <begin position="54"/>
        <end position="73"/>
    </location>
</feature>
<gene>
    <name evidence="1" type="primary">slyX</name>
    <name evidence="3" type="ORF">GGR34_001108</name>
</gene>
<dbReference type="HAMAP" id="MF_00715">
    <property type="entry name" value="SlyX"/>
    <property type="match status" value="1"/>
</dbReference>
<comment type="similarity">
    <text evidence="1">Belongs to the SlyX family.</text>
</comment>
<dbReference type="PANTHER" id="PTHR36508:SF1">
    <property type="entry name" value="PROTEIN SLYX"/>
    <property type="match status" value="1"/>
</dbReference>
<dbReference type="EMBL" id="JACIDC010000003">
    <property type="protein sequence ID" value="MBB4039466.1"/>
    <property type="molecule type" value="Genomic_DNA"/>
</dbReference>
<dbReference type="PANTHER" id="PTHR36508">
    <property type="entry name" value="PROTEIN SLYX"/>
    <property type="match status" value="1"/>
</dbReference>
<sequence>MSDPDLLNARLEALEVRVAYQDQVIEDLNQTVIDQWKKIDALRRQLSELLDRVQEVEDSAGGPRAPEPPPPHY</sequence>
<accession>A0A7W6N7B8</accession>
<dbReference type="AlphaFoldDB" id="A0A7W6N7B8"/>